<evidence type="ECO:0000313" key="4">
    <source>
        <dbReference type="EMBL" id="OHT04945.1"/>
    </source>
</evidence>
<dbReference type="GO" id="GO:0031201">
    <property type="term" value="C:SNARE complex"/>
    <property type="evidence" value="ECO:0007669"/>
    <property type="project" value="TreeGrafter"/>
</dbReference>
<dbReference type="GO" id="GO:0006886">
    <property type="term" value="P:intracellular protein transport"/>
    <property type="evidence" value="ECO:0007669"/>
    <property type="project" value="InterPro"/>
</dbReference>
<dbReference type="GeneID" id="94840258"/>
<dbReference type="SUPFAM" id="SSF48452">
    <property type="entry name" value="TPR-like"/>
    <property type="match status" value="1"/>
</dbReference>
<protein>
    <submittedName>
        <fullName evidence="4">Alpha-soluble NSF attachment protein</fullName>
    </submittedName>
</protein>
<comment type="similarity">
    <text evidence="1">Belongs to the SNAP family.</text>
</comment>
<gene>
    <name evidence="4" type="ORF">TRFO_27448</name>
</gene>
<dbReference type="Proteomes" id="UP000179807">
    <property type="component" value="Unassembled WGS sequence"/>
</dbReference>
<dbReference type="Pfam" id="PF14938">
    <property type="entry name" value="SNAP"/>
    <property type="match status" value="1"/>
</dbReference>
<evidence type="ECO:0000256" key="2">
    <source>
        <dbReference type="ARBA" id="ARBA00022448"/>
    </source>
</evidence>
<sequence>MSNRGEDFFQQAEKALTKFRLFGKNQKWTDAAELFQKAGNSFKSIRNWTRAGDSYTRAAECLQAADQLNEAATVAADAGKMYSKQPETSAKALESFNLAVRIYRENSKPTNAARLLCEAAKVFQEQKDLDSAAKAYSDAAQLYDDENQANQAAQQLAILGDIYSEQKKWVEASNVYKDVANRRLADRLTQLAAGEYCTKSVICRMAADDVVGAESLLHEFVAAYPGWERSREYSMLDMCAKAINDRDSEAFSTALAEYDQFKRLDNWMTSTLLVVKNLIDEVDVDVT</sequence>
<comment type="caution">
    <text evidence="4">The sequence shown here is derived from an EMBL/GenBank/DDBJ whole genome shotgun (WGS) entry which is preliminary data.</text>
</comment>
<keyword evidence="3" id="KW-0653">Protein transport</keyword>
<organism evidence="4 5">
    <name type="scientific">Tritrichomonas foetus</name>
    <dbReference type="NCBI Taxonomy" id="1144522"/>
    <lineage>
        <taxon>Eukaryota</taxon>
        <taxon>Metamonada</taxon>
        <taxon>Parabasalia</taxon>
        <taxon>Tritrichomonadida</taxon>
        <taxon>Tritrichomonadidae</taxon>
        <taxon>Tritrichomonas</taxon>
    </lineage>
</organism>
<reference evidence="4" key="1">
    <citation type="submission" date="2016-10" db="EMBL/GenBank/DDBJ databases">
        <authorList>
            <person name="Benchimol M."/>
            <person name="Almeida L.G."/>
            <person name="Vasconcelos A.T."/>
            <person name="Perreira-Neves A."/>
            <person name="Rosa I.A."/>
            <person name="Tasca T."/>
            <person name="Bogo M.R."/>
            <person name="de Souza W."/>
        </authorList>
    </citation>
    <scope>NUCLEOTIDE SEQUENCE [LARGE SCALE GENOMIC DNA]</scope>
    <source>
        <strain evidence="4">K</strain>
    </source>
</reference>
<dbReference type="PANTHER" id="PTHR13768">
    <property type="entry name" value="SOLUBLE NSF ATTACHMENT PROTEIN SNAP"/>
    <property type="match status" value="1"/>
</dbReference>
<dbReference type="InterPro" id="IPR000744">
    <property type="entry name" value="NSF_attach"/>
</dbReference>
<dbReference type="GO" id="GO:0019905">
    <property type="term" value="F:syntaxin binding"/>
    <property type="evidence" value="ECO:0007669"/>
    <property type="project" value="TreeGrafter"/>
</dbReference>
<dbReference type="PRINTS" id="PR00448">
    <property type="entry name" value="NSFATTACHMNT"/>
</dbReference>
<keyword evidence="2" id="KW-0813">Transport</keyword>
<dbReference type="EMBL" id="MLAK01000775">
    <property type="protein sequence ID" value="OHT04945.1"/>
    <property type="molecule type" value="Genomic_DNA"/>
</dbReference>
<evidence type="ECO:0000313" key="5">
    <source>
        <dbReference type="Proteomes" id="UP000179807"/>
    </source>
</evidence>
<name>A0A1J4K0J0_9EUKA</name>
<dbReference type="GO" id="GO:0005483">
    <property type="term" value="F:soluble NSF attachment protein activity"/>
    <property type="evidence" value="ECO:0007669"/>
    <property type="project" value="TreeGrafter"/>
</dbReference>
<dbReference type="InterPro" id="IPR011990">
    <property type="entry name" value="TPR-like_helical_dom_sf"/>
</dbReference>
<dbReference type="PANTHER" id="PTHR13768:SF8">
    <property type="entry name" value="ALPHA-SOLUBLE NSF ATTACHMENT PROTEIN"/>
    <property type="match status" value="1"/>
</dbReference>
<evidence type="ECO:0000256" key="1">
    <source>
        <dbReference type="ARBA" id="ARBA00010050"/>
    </source>
</evidence>
<dbReference type="VEuPathDB" id="TrichDB:TRFO_27448"/>
<dbReference type="GO" id="GO:0035494">
    <property type="term" value="P:SNARE complex disassembly"/>
    <property type="evidence" value="ECO:0007669"/>
    <property type="project" value="TreeGrafter"/>
</dbReference>
<proteinExistence type="inferred from homology"/>
<keyword evidence="5" id="KW-1185">Reference proteome</keyword>
<dbReference type="OrthoDB" id="9984275at2759"/>
<dbReference type="Gene3D" id="1.25.40.10">
    <property type="entry name" value="Tetratricopeptide repeat domain"/>
    <property type="match status" value="1"/>
</dbReference>
<dbReference type="RefSeq" id="XP_068358081.1">
    <property type="nucleotide sequence ID" value="XM_068505554.1"/>
</dbReference>
<accession>A0A1J4K0J0</accession>
<dbReference type="AlphaFoldDB" id="A0A1J4K0J0"/>
<evidence type="ECO:0000256" key="3">
    <source>
        <dbReference type="ARBA" id="ARBA00022927"/>
    </source>
</evidence>
<dbReference type="GO" id="GO:0005774">
    <property type="term" value="C:vacuolar membrane"/>
    <property type="evidence" value="ECO:0007669"/>
    <property type="project" value="TreeGrafter"/>
</dbReference>